<keyword evidence="6 9" id="KW-0238">DNA-binding</keyword>
<name>A0AAV7KJ16_9METZ</name>
<keyword evidence="5 10" id="KW-0440">LIM domain</keyword>
<gene>
    <name evidence="14" type="ORF">LOD99_13863</name>
</gene>
<feature type="domain" description="Homeobox" evidence="13">
    <location>
        <begin position="185"/>
        <end position="245"/>
    </location>
</feature>
<evidence type="ECO:0000256" key="11">
    <source>
        <dbReference type="RuleBase" id="RU000682"/>
    </source>
</evidence>
<dbReference type="CDD" id="cd00086">
    <property type="entry name" value="homeodomain"/>
    <property type="match status" value="1"/>
</dbReference>
<dbReference type="PROSITE" id="PS00027">
    <property type="entry name" value="HOMEOBOX_1"/>
    <property type="match status" value="1"/>
</dbReference>
<dbReference type="Pfam" id="PF00046">
    <property type="entry name" value="Homeodomain"/>
    <property type="match status" value="1"/>
</dbReference>
<evidence type="ECO:0000256" key="3">
    <source>
        <dbReference type="ARBA" id="ARBA00022737"/>
    </source>
</evidence>
<evidence type="ECO:0000256" key="2">
    <source>
        <dbReference type="ARBA" id="ARBA00022723"/>
    </source>
</evidence>
<keyword evidence="7 9" id="KW-0371">Homeobox</keyword>
<dbReference type="EMBL" id="JAKMXF010000022">
    <property type="protein sequence ID" value="KAI6661141.1"/>
    <property type="molecule type" value="Genomic_DNA"/>
</dbReference>
<protein>
    <submittedName>
        <fullName evidence="14">LIM homeobox (Lhx) transcription factor</fullName>
    </submittedName>
</protein>
<keyword evidence="2 10" id="KW-0479">Metal-binding</keyword>
<evidence type="ECO:0000256" key="8">
    <source>
        <dbReference type="ARBA" id="ARBA00023242"/>
    </source>
</evidence>
<dbReference type="Pfam" id="PF00412">
    <property type="entry name" value="LIM"/>
    <property type="match status" value="2"/>
</dbReference>
<dbReference type="SUPFAM" id="SSF57716">
    <property type="entry name" value="Glucocorticoid receptor-like (DNA-binding domain)"/>
    <property type="match status" value="2"/>
</dbReference>
<reference evidence="14 15" key="1">
    <citation type="journal article" date="2023" name="BMC Biol.">
        <title>The compact genome of the sponge Oopsacas minuta (Hexactinellida) is lacking key metazoan core genes.</title>
        <authorList>
            <person name="Santini S."/>
            <person name="Schenkelaars Q."/>
            <person name="Jourda C."/>
            <person name="Duchesne M."/>
            <person name="Belahbib H."/>
            <person name="Rocher C."/>
            <person name="Selva M."/>
            <person name="Riesgo A."/>
            <person name="Vervoort M."/>
            <person name="Leys S.P."/>
            <person name="Kodjabachian L."/>
            <person name="Le Bivic A."/>
            <person name="Borchiellini C."/>
            <person name="Claverie J.M."/>
            <person name="Renard E."/>
        </authorList>
    </citation>
    <scope>NUCLEOTIDE SEQUENCE [LARGE SCALE GENOMIC DNA]</scope>
    <source>
        <strain evidence="14">SPO-2</strain>
    </source>
</reference>
<feature type="DNA-binding region" description="Homeobox" evidence="9">
    <location>
        <begin position="187"/>
        <end position="246"/>
    </location>
</feature>
<evidence type="ECO:0000256" key="10">
    <source>
        <dbReference type="PROSITE-ProRule" id="PRU00125"/>
    </source>
</evidence>
<organism evidence="14 15">
    <name type="scientific">Oopsacas minuta</name>
    <dbReference type="NCBI Taxonomy" id="111878"/>
    <lineage>
        <taxon>Eukaryota</taxon>
        <taxon>Metazoa</taxon>
        <taxon>Porifera</taxon>
        <taxon>Hexactinellida</taxon>
        <taxon>Hexasterophora</taxon>
        <taxon>Lyssacinosida</taxon>
        <taxon>Leucopsacidae</taxon>
        <taxon>Oopsacas</taxon>
    </lineage>
</organism>
<dbReference type="Gene3D" id="2.10.110.10">
    <property type="entry name" value="Cysteine Rich Protein"/>
    <property type="match status" value="2"/>
</dbReference>
<feature type="domain" description="LIM zinc-binding" evidence="12">
    <location>
        <begin position="116"/>
        <end position="179"/>
    </location>
</feature>
<evidence type="ECO:0000259" key="13">
    <source>
        <dbReference type="PROSITE" id="PS50071"/>
    </source>
</evidence>
<proteinExistence type="predicted"/>
<evidence type="ECO:0000256" key="6">
    <source>
        <dbReference type="ARBA" id="ARBA00023125"/>
    </source>
</evidence>
<dbReference type="InterPro" id="IPR017970">
    <property type="entry name" value="Homeobox_CS"/>
</dbReference>
<evidence type="ECO:0000259" key="12">
    <source>
        <dbReference type="PROSITE" id="PS50023"/>
    </source>
</evidence>
<dbReference type="PANTHER" id="PTHR24208">
    <property type="entry name" value="LIM/HOMEOBOX PROTEIN LHX"/>
    <property type="match status" value="1"/>
</dbReference>
<accession>A0AAV7KJ16</accession>
<keyword evidence="4 10" id="KW-0862">Zinc</keyword>
<dbReference type="PROSITE" id="PS50071">
    <property type="entry name" value="HOMEOBOX_2"/>
    <property type="match status" value="1"/>
</dbReference>
<evidence type="ECO:0000256" key="5">
    <source>
        <dbReference type="ARBA" id="ARBA00023038"/>
    </source>
</evidence>
<dbReference type="GO" id="GO:0000981">
    <property type="term" value="F:DNA-binding transcription factor activity, RNA polymerase II-specific"/>
    <property type="evidence" value="ECO:0007669"/>
    <property type="project" value="InterPro"/>
</dbReference>
<feature type="domain" description="LIM zinc-binding" evidence="12">
    <location>
        <begin position="49"/>
        <end position="108"/>
    </location>
</feature>
<comment type="caution">
    <text evidence="14">The sequence shown here is derived from an EMBL/GenBank/DDBJ whole genome shotgun (WGS) entry which is preliminary data.</text>
</comment>
<dbReference type="PANTHER" id="PTHR24208:SF128">
    <property type="entry name" value="LIM3, ISOFORM G"/>
    <property type="match status" value="1"/>
</dbReference>
<dbReference type="PROSITE" id="PS00478">
    <property type="entry name" value="LIM_DOMAIN_1"/>
    <property type="match status" value="2"/>
</dbReference>
<sequence>MSSNISNGDYLSQYFHPNYEYQAPYSNYYPEPANHILPCPPSSNDCYPIICYGCHHPIIDTYVMKALDRSWHPACLKCYECQSQLTDKCYPKNGVLYCRNDYFRLNEKLLSNHQTPKCAGCNDVILPKQVIRYAQKNVYHLNCFSCYMCLRQLNTGDQFYILEDRRVVCKHDYDNVRSREVDLEVHQKRPRTSITSNQVDLLKNAYNRSSKPSRQTREQLAQETSLDMRVVQVWFQNRRAKEKRLKKESRTKTVPYQIKRETDNKPSKEDTHPLCNPKVLSNRFSSDKIGCIDPNTPPMQSFEPLESNPEECQTLSPHHLEHSQPLLEGLDMMRSYTHSEPDWHPSQIQKYETPLLEPFTTNYITPNY</sequence>
<dbReference type="Proteomes" id="UP001165289">
    <property type="component" value="Unassembled WGS sequence"/>
</dbReference>
<evidence type="ECO:0000313" key="14">
    <source>
        <dbReference type="EMBL" id="KAI6661141.1"/>
    </source>
</evidence>
<dbReference type="GO" id="GO:0000977">
    <property type="term" value="F:RNA polymerase II transcription regulatory region sequence-specific DNA binding"/>
    <property type="evidence" value="ECO:0007669"/>
    <property type="project" value="TreeGrafter"/>
</dbReference>
<dbReference type="InterPro" id="IPR009057">
    <property type="entry name" value="Homeodomain-like_sf"/>
</dbReference>
<dbReference type="InterPro" id="IPR001781">
    <property type="entry name" value="Znf_LIM"/>
</dbReference>
<evidence type="ECO:0000313" key="15">
    <source>
        <dbReference type="Proteomes" id="UP001165289"/>
    </source>
</evidence>
<dbReference type="Gene3D" id="1.10.10.60">
    <property type="entry name" value="Homeodomain-like"/>
    <property type="match status" value="1"/>
</dbReference>
<evidence type="ECO:0000256" key="4">
    <source>
        <dbReference type="ARBA" id="ARBA00022833"/>
    </source>
</evidence>
<dbReference type="AlphaFoldDB" id="A0AAV7KJ16"/>
<keyword evidence="15" id="KW-1185">Reference proteome</keyword>
<keyword evidence="8 9" id="KW-0539">Nucleus</keyword>
<dbReference type="SUPFAM" id="SSF46689">
    <property type="entry name" value="Homeodomain-like"/>
    <property type="match status" value="1"/>
</dbReference>
<evidence type="ECO:0000256" key="7">
    <source>
        <dbReference type="ARBA" id="ARBA00023155"/>
    </source>
</evidence>
<dbReference type="GO" id="GO:0046872">
    <property type="term" value="F:metal ion binding"/>
    <property type="evidence" value="ECO:0007669"/>
    <property type="project" value="UniProtKB-KW"/>
</dbReference>
<keyword evidence="3" id="KW-0677">Repeat</keyword>
<comment type="subcellular location">
    <subcellularLocation>
        <location evidence="1 9 11">Nucleus</location>
    </subcellularLocation>
</comment>
<evidence type="ECO:0000256" key="1">
    <source>
        <dbReference type="ARBA" id="ARBA00004123"/>
    </source>
</evidence>
<dbReference type="InterPro" id="IPR050453">
    <property type="entry name" value="LIM_Homeobox_TF"/>
</dbReference>
<dbReference type="GO" id="GO:0005634">
    <property type="term" value="C:nucleus"/>
    <property type="evidence" value="ECO:0007669"/>
    <property type="project" value="UniProtKB-SubCell"/>
</dbReference>
<dbReference type="SMART" id="SM00132">
    <property type="entry name" value="LIM"/>
    <property type="match status" value="2"/>
</dbReference>
<dbReference type="InterPro" id="IPR001356">
    <property type="entry name" value="HD"/>
</dbReference>
<dbReference type="PROSITE" id="PS50023">
    <property type="entry name" value="LIM_DOMAIN_2"/>
    <property type="match status" value="2"/>
</dbReference>
<evidence type="ECO:0000256" key="9">
    <source>
        <dbReference type="PROSITE-ProRule" id="PRU00108"/>
    </source>
</evidence>
<dbReference type="FunFam" id="2.10.110.10:FF:000006">
    <property type="entry name" value="LIM homeobox transcription factor 1-beta"/>
    <property type="match status" value="1"/>
</dbReference>
<dbReference type="SMART" id="SM00389">
    <property type="entry name" value="HOX"/>
    <property type="match status" value="1"/>
</dbReference>